<gene>
    <name evidence="3" type="ORF">HBF25_05160</name>
</gene>
<sequence length="233" mass="25004">MRPYRPLAALLVATLAMTAGAQPVAAIQRSDKTLVELINGTMGTLPNAMDMLSRKLPGGLHATQDAPPQIVRSEPFVTRDGFRVSAFEARGFDEGGDVSMVRFTSIQLEQRPCFSRAELSAAFHVTGTDTRLPTAPSMLPNRYLMMQMSWGRLSFGTSQESGDCVIAIVGDATGDTPGARMPLPMPQPTTVPGMPDLRHTWPMPYVASSVDGQMDDESPIRALPSSGGTPGNR</sequence>
<evidence type="ECO:0000256" key="2">
    <source>
        <dbReference type="SAM" id="SignalP"/>
    </source>
</evidence>
<evidence type="ECO:0000256" key="1">
    <source>
        <dbReference type="SAM" id="MobiDB-lite"/>
    </source>
</evidence>
<feature type="region of interest" description="Disordered" evidence="1">
    <location>
        <begin position="209"/>
        <end position="233"/>
    </location>
</feature>
<protein>
    <recommendedName>
        <fullName evidence="5">Secreted protein</fullName>
    </recommendedName>
</protein>
<feature type="chain" id="PRO_5030965890" description="Secreted protein" evidence="2">
    <location>
        <begin position="22"/>
        <end position="233"/>
    </location>
</feature>
<name>A0A7X5ZHN7_9GAMM</name>
<proteinExistence type="predicted"/>
<dbReference type="RefSeq" id="WP_166946860.1">
    <property type="nucleotide sequence ID" value="NZ_CP077072.1"/>
</dbReference>
<dbReference type="Proteomes" id="UP000490980">
    <property type="component" value="Unassembled WGS sequence"/>
</dbReference>
<evidence type="ECO:0008006" key="5">
    <source>
        <dbReference type="Google" id="ProtNLM"/>
    </source>
</evidence>
<organism evidence="3 4">
    <name type="scientific">Luteibacter anthropi</name>
    <dbReference type="NCBI Taxonomy" id="564369"/>
    <lineage>
        <taxon>Bacteria</taxon>
        <taxon>Pseudomonadati</taxon>
        <taxon>Pseudomonadota</taxon>
        <taxon>Gammaproteobacteria</taxon>
        <taxon>Lysobacterales</taxon>
        <taxon>Rhodanobacteraceae</taxon>
        <taxon>Luteibacter</taxon>
    </lineage>
</organism>
<dbReference type="AlphaFoldDB" id="A0A7X5ZHN7"/>
<feature type="signal peptide" evidence="2">
    <location>
        <begin position="1"/>
        <end position="21"/>
    </location>
</feature>
<reference evidence="3 4" key="1">
    <citation type="submission" date="2020-03" db="EMBL/GenBank/DDBJ databases">
        <authorList>
            <person name="Lai Q."/>
        </authorList>
    </citation>
    <scope>NUCLEOTIDE SEQUENCE [LARGE SCALE GENOMIC DNA]</scope>
    <source>
        <strain evidence="3 4">CCUG 25036</strain>
    </source>
</reference>
<evidence type="ECO:0000313" key="3">
    <source>
        <dbReference type="EMBL" id="NII05780.1"/>
    </source>
</evidence>
<keyword evidence="2" id="KW-0732">Signal</keyword>
<comment type="caution">
    <text evidence="3">The sequence shown here is derived from an EMBL/GenBank/DDBJ whole genome shotgun (WGS) entry which is preliminary data.</text>
</comment>
<keyword evidence="4" id="KW-1185">Reference proteome</keyword>
<accession>A0A7X5ZHN7</accession>
<dbReference type="EMBL" id="JAARLZ010000002">
    <property type="protein sequence ID" value="NII05780.1"/>
    <property type="molecule type" value="Genomic_DNA"/>
</dbReference>
<evidence type="ECO:0000313" key="4">
    <source>
        <dbReference type="Proteomes" id="UP000490980"/>
    </source>
</evidence>